<dbReference type="InterPro" id="IPR015956">
    <property type="entry name" value="Peniciliin-bd_prot_C_sf"/>
</dbReference>
<evidence type="ECO:0000313" key="18">
    <source>
        <dbReference type="Proteomes" id="UP000561438"/>
    </source>
</evidence>
<dbReference type="GO" id="GO:0071555">
    <property type="term" value="P:cell wall organization"/>
    <property type="evidence" value="ECO:0007669"/>
    <property type="project" value="UniProtKB-KW"/>
</dbReference>
<comment type="catalytic activity">
    <reaction evidence="12">
        <text>Preferential cleavage: (Ac)2-L-Lys-D-Ala-|-D-Ala. Also transpeptidation of peptidyl-alanyl moieties that are N-acyl substituents of D-alanine.</text>
        <dbReference type="EC" id="3.4.16.4"/>
    </reaction>
</comment>
<dbReference type="SMART" id="SM00936">
    <property type="entry name" value="PBP5_C"/>
    <property type="match status" value="1"/>
</dbReference>
<evidence type="ECO:0000256" key="4">
    <source>
        <dbReference type="ARBA" id="ARBA00012448"/>
    </source>
</evidence>
<dbReference type="GO" id="GO:0006508">
    <property type="term" value="P:proteolysis"/>
    <property type="evidence" value="ECO:0007669"/>
    <property type="project" value="UniProtKB-KW"/>
</dbReference>
<keyword evidence="9" id="KW-0133">Cell shape</keyword>
<dbReference type="EMBL" id="JABWGV010000001">
    <property type="protein sequence ID" value="NVD43820.1"/>
    <property type="molecule type" value="Genomic_DNA"/>
</dbReference>
<dbReference type="Pfam" id="PF07943">
    <property type="entry name" value="PBP5_C"/>
    <property type="match status" value="1"/>
</dbReference>
<evidence type="ECO:0000256" key="3">
    <source>
        <dbReference type="ARBA" id="ARBA00007164"/>
    </source>
</evidence>
<comment type="caution">
    <text evidence="17">The sequence shown here is derived from an EMBL/GenBank/DDBJ whole genome shotgun (WGS) entry which is preliminary data.</text>
</comment>
<dbReference type="InterPro" id="IPR001967">
    <property type="entry name" value="Peptidase_S11_N"/>
</dbReference>
<dbReference type="GO" id="GO:0008360">
    <property type="term" value="P:regulation of cell shape"/>
    <property type="evidence" value="ECO:0007669"/>
    <property type="project" value="UniProtKB-KW"/>
</dbReference>
<dbReference type="Proteomes" id="UP000561438">
    <property type="component" value="Unassembled WGS sequence"/>
</dbReference>
<evidence type="ECO:0000256" key="12">
    <source>
        <dbReference type="ARBA" id="ARBA00034000"/>
    </source>
</evidence>
<dbReference type="SUPFAM" id="SSF56601">
    <property type="entry name" value="beta-lactamase/transpeptidase-like"/>
    <property type="match status" value="1"/>
</dbReference>
<proteinExistence type="inferred from homology"/>
<evidence type="ECO:0000256" key="9">
    <source>
        <dbReference type="ARBA" id="ARBA00022960"/>
    </source>
</evidence>
<evidence type="ECO:0000256" key="7">
    <source>
        <dbReference type="ARBA" id="ARBA00022729"/>
    </source>
</evidence>
<feature type="binding site" evidence="14">
    <location>
        <position position="229"/>
    </location>
    <ligand>
        <name>substrate</name>
    </ligand>
</feature>
<dbReference type="EC" id="3.4.16.4" evidence="4"/>
<organism evidence="17 18">
    <name type="scientific">Qipengyuania atrilutea</name>
    <dbReference type="NCBI Taxonomy" id="2744473"/>
    <lineage>
        <taxon>Bacteria</taxon>
        <taxon>Pseudomonadati</taxon>
        <taxon>Pseudomonadota</taxon>
        <taxon>Alphaproteobacteria</taxon>
        <taxon>Sphingomonadales</taxon>
        <taxon>Erythrobacteraceae</taxon>
        <taxon>Qipengyuania</taxon>
    </lineage>
</organism>
<dbReference type="GO" id="GO:0009002">
    <property type="term" value="F:serine-type D-Ala-D-Ala carboxypeptidase activity"/>
    <property type="evidence" value="ECO:0007669"/>
    <property type="project" value="UniProtKB-EC"/>
</dbReference>
<dbReference type="Gene3D" id="3.40.710.10">
    <property type="entry name" value="DD-peptidase/beta-lactamase superfamily"/>
    <property type="match status" value="1"/>
</dbReference>
<dbReference type="InterPro" id="IPR012338">
    <property type="entry name" value="Beta-lactam/transpept-like"/>
</dbReference>
<gene>
    <name evidence="17" type="ORF">HUV48_02160</name>
</gene>
<protein>
    <recommendedName>
        <fullName evidence="4">serine-type D-Ala-D-Ala carboxypeptidase</fullName>
        <ecNumber evidence="4">3.4.16.4</ecNumber>
    </recommendedName>
</protein>
<keyword evidence="8" id="KW-0378">Hydrolase</keyword>
<keyword evidence="18" id="KW-1185">Reference proteome</keyword>
<evidence type="ECO:0000256" key="8">
    <source>
        <dbReference type="ARBA" id="ARBA00022801"/>
    </source>
</evidence>
<keyword evidence="6" id="KW-0645">Protease</keyword>
<keyword evidence="11" id="KW-0961">Cell wall biogenesis/degradation</keyword>
<evidence type="ECO:0000259" key="16">
    <source>
        <dbReference type="SMART" id="SM00936"/>
    </source>
</evidence>
<comment type="pathway">
    <text evidence="2">Cell wall biogenesis; peptidoglycan biosynthesis.</text>
</comment>
<evidence type="ECO:0000256" key="6">
    <source>
        <dbReference type="ARBA" id="ARBA00022670"/>
    </source>
</evidence>
<dbReference type="InterPro" id="IPR037167">
    <property type="entry name" value="Peptidase_S11_C_sf"/>
</dbReference>
<dbReference type="GO" id="GO:0009252">
    <property type="term" value="P:peptidoglycan biosynthetic process"/>
    <property type="evidence" value="ECO:0007669"/>
    <property type="project" value="UniProtKB-UniPathway"/>
</dbReference>
<evidence type="ECO:0000256" key="2">
    <source>
        <dbReference type="ARBA" id="ARBA00004752"/>
    </source>
</evidence>
<dbReference type="UniPathway" id="UPA00219"/>
<dbReference type="PANTHER" id="PTHR21581:SF6">
    <property type="entry name" value="TRAFFICKING PROTEIN PARTICLE COMPLEX SUBUNIT 12"/>
    <property type="match status" value="1"/>
</dbReference>
<dbReference type="SUPFAM" id="SSF69189">
    <property type="entry name" value="Penicillin-binding protein associated domain"/>
    <property type="match status" value="1"/>
</dbReference>
<dbReference type="PRINTS" id="PR00725">
    <property type="entry name" value="DADACBPTASE1"/>
</dbReference>
<evidence type="ECO:0000256" key="1">
    <source>
        <dbReference type="ARBA" id="ARBA00003217"/>
    </source>
</evidence>
<comment type="function">
    <text evidence="1">Removes C-terminal D-alanyl residues from sugar-peptide cell wall precursors.</text>
</comment>
<dbReference type="Pfam" id="PF00768">
    <property type="entry name" value="Peptidase_S11"/>
    <property type="match status" value="1"/>
</dbReference>
<keyword evidence="7" id="KW-0732">Signal</keyword>
<dbReference type="Gene3D" id="2.60.410.10">
    <property type="entry name" value="D-Ala-D-Ala carboxypeptidase, C-terminal domain"/>
    <property type="match status" value="1"/>
</dbReference>
<name>A0A850H000_9SPHN</name>
<keyword evidence="10" id="KW-0573">Peptidoglycan synthesis</keyword>
<evidence type="ECO:0000313" key="17">
    <source>
        <dbReference type="EMBL" id="NVD43820.1"/>
    </source>
</evidence>
<evidence type="ECO:0000256" key="5">
    <source>
        <dbReference type="ARBA" id="ARBA00022645"/>
    </source>
</evidence>
<evidence type="ECO:0000256" key="15">
    <source>
        <dbReference type="RuleBase" id="RU004016"/>
    </source>
</evidence>
<feature type="active site" evidence="13">
    <location>
        <position position="125"/>
    </location>
</feature>
<keyword evidence="5 17" id="KW-0121">Carboxypeptidase</keyword>
<dbReference type="InterPro" id="IPR018044">
    <property type="entry name" value="Peptidase_S11"/>
</dbReference>
<dbReference type="PANTHER" id="PTHR21581">
    <property type="entry name" value="D-ALANYL-D-ALANINE CARBOXYPEPTIDASE"/>
    <property type="match status" value="1"/>
</dbReference>
<reference evidence="17 18" key="1">
    <citation type="submission" date="2020-06" db="EMBL/GenBank/DDBJ databases">
        <title>Altererythrobacter sp. HHU K3-1.</title>
        <authorList>
            <person name="Zhang D."/>
            <person name="Xue H."/>
        </authorList>
    </citation>
    <scope>NUCLEOTIDE SEQUENCE [LARGE SCALE GENOMIC DNA]</scope>
    <source>
        <strain evidence="17 18">HHU K3-1</strain>
    </source>
</reference>
<sequence length="385" mass="42197">MRFGLAGVLLSAAIQATAQQDAETQLPEPPAAEAAPIAMLYDMNSRQTLFSREVDRRFAPASITKVMTTFVAFGKMQEGELDPRQRFSVRPETFKKWNRVGSTMFLAHDDKPTVNQLLHGITTVSANDGSVVLAEGAAGSLPKWLNEMNAAAQRIGMEDSHFGSPNGFPDEGRTFTTAHDLVTLGTRLIRDYPHHYQRYYGKRQMRYGGITQNNHDPITGRLFGADGIKTGFTNQAGYGFLGSAMRNGRRLVMVVAGSDRGWVRNEAARDLIEWGFTNFDVRRLFARGETVTTIPVQNGSLRDLPLIAEDGVAVSVLKDWNAEPEMTLRFEGPAVAPIKAGEPVAELVITSTGTGDARIPLVAAQDVAEANVAQRIRNGFLSWVD</sequence>
<accession>A0A850H000</accession>
<feature type="active site" description="Proton acceptor" evidence="13">
    <location>
        <position position="65"/>
    </location>
</feature>
<feature type="domain" description="Peptidase S11 D-Ala-D-Ala carboxypeptidase A C-terminal" evidence="16">
    <location>
        <begin position="279"/>
        <end position="369"/>
    </location>
</feature>
<evidence type="ECO:0000256" key="14">
    <source>
        <dbReference type="PIRSR" id="PIRSR618044-2"/>
    </source>
</evidence>
<evidence type="ECO:0000256" key="10">
    <source>
        <dbReference type="ARBA" id="ARBA00022984"/>
    </source>
</evidence>
<dbReference type="AlphaFoldDB" id="A0A850H000"/>
<feature type="active site" description="Acyl-ester intermediate" evidence="13">
    <location>
        <position position="62"/>
    </location>
</feature>
<comment type="similarity">
    <text evidence="3 15">Belongs to the peptidase S11 family.</text>
</comment>
<evidence type="ECO:0000256" key="11">
    <source>
        <dbReference type="ARBA" id="ARBA00023316"/>
    </source>
</evidence>
<evidence type="ECO:0000256" key="13">
    <source>
        <dbReference type="PIRSR" id="PIRSR618044-1"/>
    </source>
</evidence>
<dbReference type="InterPro" id="IPR012907">
    <property type="entry name" value="Peptidase_S11_C"/>
</dbReference>